<feature type="domain" description="DUF4283" evidence="3">
    <location>
        <begin position="20"/>
        <end position="78"/>
    </location>
</feature>
<organism evidence="4 5">
    <name type="scientific">Senna tora</name>
    <dbReference type="NCBI Taxonomy" id="362788"/>
    <lineage>
        <taxon>Eukaryota</taxon>
        <taxon>Viridiplantae</taxon>
        <taxon>Streptophyta</taxon>
        <taxon>Embryophyta</taxon>
        <taxon>Tracheophyta</taxon>
        <taxon>Spermatophyta</taxon>
        <taxon>Magnoliopsida</taxon>
        <taxon>eudicotyledons</taxon>
        <taxon>Gunneridae</taxon>
        <taxon>Pentapetalae</taxon>
        <taxon>rosids</taxon>
        <taxon>fabids</taxon>
        <taxon>Fabales</taxon>
        <taxon>Fabaceae</taxon>
        <taxon>Caesalpinioideae</taxon>
        <taxon>Cassia clade</taxon>
        <taxon>Senna</taxon>
    </lineage>
</organism>
<accession>A0A834WAG0</accession>
<dbReference type="GO" id="GO:0003964">
    <property type="term" value="F:RNA-directed DNA polymerase activity"/>
    <property type="evidence" value="ECO:0007669"/>
    <property type="project" value="UniProtKB-KW"/>
</dbReference>
<gene>
    <name evidence="4" type="ORF">G2W53_029211</name>
</gene>
<dbReference type="InterPro" id="IPR025558">
    <property type="entry name" value="DUF4283"/>
</dbReference>
<dbReference type="InterPro" id="IPR026960">
    <property type="entry name" value="RVT-Znf"/>
</dbReference>
<dbReference type="EMBL" id="JAAIUW010000009">
    <property type="protein sequence ID" value="KAF7815242.1"/>
    <property type="molecule type" value="Genomic_DNA"/>
</dbReference>
<evidence type="ECO:0000313" key="4">
    <source>
        <dbReference type="EMBL" id="KAF7815242.1"/>
    </source>
</evidence>
<evidence type="ECO:0000259" key="3">
    <source>
        <dbReference type="Pfam" id="PF14111"/>
    </source>
</evidence>
<reference evidence="4" key="1">
    <citation type="submission" date="2020-09" db="EMBL/GenBank/DDBJ databases">
        <title>Genome-Enabled Discovery of Anthraquinone Biosynthesis in Senna tora.</title>
        <authorList>
            <person name="Kang S.-H."/>
            <person name="Pandey R.P."/>
            <person name="Lee C.-M."/>
            <person name="Sim J.-S."/>
            <person name="Jeong J.-T."/>
            <person name="Choi B.-S."/>
            <person name="Jung M."/>
            <person name="Ginzburg D."/>
            <person name="Zhao K."/>
            <person name="Won S.Y."/>
            <person name="Oh T.-J."/>
            <person name="Yu Y."/>
            <person name="Kim N.-H."/>
            <person name="Lee O.R."/>
            <person name="Lee T.-H."/>
            <person name="Bashyal P."/>
            <person name="Kim T.-S."/>
            <person name="Lee W.-H."/>
            <person name="Kawkins C."/>
            <person name="Kim C.-K."/>
            <person name="Kim J.S."/>
            <person name="Ahn B.O."/>
            <person name="Rhee S.Y."/>
            <person name="Sohng J.K."/>
        </authorList>
    </citation>
    <scope>NUCLEOTIDE SEQUENCE</scope>
    <source>
        <tissue evidence="4">Leaf</tissue>
    </source>
</reference>
<evidence type="ECO:0000256" key="1">
    <source>
        <dbReference type="SAM" id="MobiDB-lite"/>
    </source>
</evidence>
<sequence length="540" mass="61630">MTMFLRWWAKTNIDESGEQGALENTFRNIWNHPMGFRVEEMDRNTFLLHFASERDMVKALDNGPWTFRNKWFILTRWRRGMEGLNDALSTVRLWVKVSGTPLHCRTEKVATRLCSVLGKVDEVECDTKKQAVEKGEEFVSKELGAWVKAMNGEGIKGCDSKVEKWCDKGAVEEKCTMMMEEHNVHEVMMLDGINLSAKKTKEGVKETVQNMSNLMKMVVKGNQNSITQGKGQKMDEVAKEGEGDKGRVMKWKQVVREKENVIPVVEIKKRLFNDLTNGKGEMYGGDVPSTKKARQNGGDTLNMGLVRTVGNGETTKSFGDPWVPGLENRRLRLREGGRWRLEFMQQYFSADKITGITMLPQNARRRDDRWTWSLTTHGGFSVKTAFHANHAATNTLDTDVDYSNTWRSIWKMNTLPSTKLFLWRAVKNILPTVEALCRRGMEINENCSLCNVEMESVFHALIGCVQVRSFSASTGLPFILEGDDDVGFKDWLNSAITQWDSKSVDLFAMAAKKIWERRNKARVEDKVSRLDGLLQQVNEV</sequence>
<dbReference type="InterPro" id="IPR040256">
    <property type="entry name" value="At4g02000-like"/>
</dbReference>
<feature type="region of interest" description="Disordered" evidence="1">
    <location>
        <begin position="283"/>
        <end position="302"/>
    </location>
</feature>
<dbReference type="PANTHER" id="PTHR31286:SF180">
    <property type="entry name" value="OS10G0362600 PROTEIN"/>
    <property type="match status" value="1"/>
</dbReference>
<feature type="domain" description="Reverse transcriptase zinc-binding" evidence="2">
    <location>
        <begin position="380"/>
        <end position="465"/>
    </location>
</feature>
<dbReference type="OrthoDB" id="1939300at2759"/>
<dbReference type="Proteomes" id="UP000634136">
    <property type="component" value="Unassembled WGS sequence"/>
</dbReference>
<keyword evidence="4" id="KW-0695">RNA-directed DNA polymerase</keyword>
<protein>
    <submittedName>
        <fullName evidence="4">Putative reverse transcriptase zinc-binding domain-containing protein</fullName>
    </submittedName>
</protein>
<proteinExistence type="predicted"/>
<keyword evidence="4" id="KW-0548">Nucleotidyltransferase</keyword>
<dbReference type="AlphaFoldDB" id="A0A834WAG0"/>
<dbReference type="Pfam" id="PF13966">
    <property type="entry name" value="zf-RVT"/>
    <property type="match status" value="1"/>
</dbReference>
<name>A0A834WAG0_9FABA</name>
<dbReference type="PANTHER" id="PTHR31286">
    <property type="entry name" value="GLYCINE-RICH CELL WALL STRUCTURAL PROTEIN 1.8-LIKE"/>
    <property type="match status" value="1"/>
</dbReference>
<comment type="caution">
    <text evidence="4">The sequence shown here is derived from an EMBL/GenBank/DDBJ whole genome shotgun (WGS) entry which is preliminary data.</text>
</comment>
<keyword evidence="4" id="KW-0808">Transferase</keyword>
<evidence type="ECO:0000259" key="2">
    <source>
        <dbReference type="Pfam" id="PF13966"/>
    </source>
</evidence>
<dbReference type="Pfam" id="PF14111">
    <property type="entry name" value="DUF4283"/>
    <property type="match status" value="1"/>
</dbReference>
<evidence type="ECO:0000313" key="5">
    <source>
        <dbReference type="Proteomes" id="UP000634136"/>
    </source>
</evidence>
<keyword evidence="5" id="KW-1185">Reference proteome</keyword>